<dbReference type="PROSITE" id="PS00455">
    <property type="entry name" value="AMP_BINDING"/>
    <property type="match status" value="1"/>
</dbReference>
<accession>A0A8H4MBN6</accession>
<keyword evidence="8" id="KW-0436">Ligase</keyword>
<dbReference type="GO" id="GO:0044539">
    <property type="term" value="P:long-chain fatty acid import into cell"/>
    <property type="evidence" value="ECO:0007669"/>
    <property type="project" value="TreeGrafter"/>
</dbReference>
<dbReference type="Pfam" id="PF00501">
    <property type="entry name" value="AMP-binding"/>
    <property type="match status" value="1"/>
</dbReference>
<comment type="subcellular location">
    <subcellularLocation>
        <location evidence="3">Cell membrane</location>
        <topology evidence="3">Multi-pass membrane protein</topology>
    </subcellularLocation>
    <subcellularLocation>
        <location evidence="1">Lipid droplet</location>
    </subcellularLocation>
    <subcellularLocation>
        <location evidence="2">Peroxisome membrane</location>
        <topology evidence="2">Multi-pass membrane protein</topology>
    </subcellularLocation>
</comment>
<dbReference type="EMBL" id="JAAAPX010000001">
    <property type="protein sequence ID" value="KAF4245625.1"/>
    <property type="molecule type" value="Genomic_DNA"/>
</dbReference>
<dbReference type="Pfam" id="PF01565">
    <property type="entry name" value="FAD_binding_4"/>
    <property type="match status" value="1"/>
</dbReference>
<evidence type="ECO:0000256" key="17">
    <source>
        <dbReference type="ARBA" id="ARBA00051585"/>
    </source>
</evidence>
<evidence type="ECO:0000256" key="19">
    <source>
        <dbReference type="ARBA" id="ARBA00068795"/>
    </source>
</evidence>
<dbReference type="GO" id="GO:0005811">
    <property type="term" value="C:lipid droplet"/>
    <property type="evidence" value="ECO:0007669"/>
    <property type="project" value="UniProtKB-SubCell"/>
</dbReference>
<evidence type="ECO:0000256" key="13">
    <source>
        <dbReference type="ARBA" id="ARBA00022989"/>
    </source>
</evidence>
<evidence type="ECO:0000256" key="11">
    <source>
        <dbReference type="ARBA" id="ARBA00022741"/>
    </source>
</evidence>
<dbReference type="InterPro" id="IPR020845">
    <property type="entry name" value="AMP-binding_CS"/>
</dbReference>
<comment type="similarity">
    <text evidence="5">Belongs to the ATP-dependent AMP-binding enzyme family.</text>
</comment>
<dbReference type="PANTHER" id="PTHR43107:SF6">
    <property type="entry name" value="ACYL-COA SYNTHETASE FAMILY PROTEIN (CEFD1), PUTATIVE (AFU_ORTHOLOGUE AFUA_6G03630)-RELATED"/>
    <property type="match status" value="1"/>
</dbReference>
<dbReference type="Proteomes" id="UP000653565">
    <property type="component" value="Unassembled WGS sequence"/>
</dbReference>
<dbReference type="Gene3D" id="3.30.465.10">
    <property type="match status" value="2"/>
</dbReference>
<evidence type="ECO:0000256" key="3">
    <source>
        <dbReference type="ARBA" id="ARBA00004651"/>
    </source>
</evidence>
<protein>
    <recommendedName>
        <fullName evidence="19">Very long-chain fatty acid transport protein</fullName>
    </recommendedName>
    <alternativeName>
        <fullName evidence="20">Very-long-chain acyl-CoA synthetase</fullName>
    </alternativeName>
</protein>
<keyword evidence="13" id="KW-1133">Transmembrane helix</keyword>
<evidence type="ECO:0000259" key="21">
    <source>
        <dbReference type="PROSITE" id="PS51387"/>
    </source>
</evidence>
<dbReference type="InterPro" id="IPR016166">
    <property type="entry name" value="FAD-bd_PCMH"/>
</dbReference>
<dbReference type="InterPro" id="IPR000873">
    <property type="entry name" value="AMP-dep_synth/lig_dom"/>
</dbReference>
<dbReference type="PANTHER" id="PTHR43107">
    <property type="entry name" value="LONG-CHAIN FATTY ACID TRANSPORT PROTEIN"/>
    <property type="match status" value="1"/>
</dbReference>
<dbReference type="FunFam" id="3.40.50.12780:FF:000019">
    <property type="entry name" value="Long-chain fatty acid transporter"/>
    <property type="match status" value="1"/>
</dbReference>
<keyword evidence="14" id="KW-0445">Lipid transport</keyword>
<evidence type="ECO:0000256" key="9">
    <source>
        <dbReference type="ARBA" id="ARBA00022677"/>
    </source>
</evidence>
<keyword evidence="6" id="KW-0813">Transport</keyword>
<dbReference type="GO" id="GO:0009898">
    <property type="term" value="C:cytoplasmic side of plasma membrane"/>
    <property type="evidence" value="ECO:0007669"/>
    <property type="project" value="TreeGrafter"/>
</dbReference>
<keyword evidence="9" id="KW-0551">Lipid droplet</keyword>
<sequence length="1220" mass="133546">MSLGVAAAAVAGGSTLAAYLNAKFHITKDISTLYVAWKSTRSFEQAAAKGLGNVWFVFLETAKKYPDMVCMWTREGIYTYRDVQNLACQYAHYFLAKGIKQGDLVAFYLQNGAEFMIAWLALCSIGCAPAAINYNLTGDALVHCLKVSGAKLVLVDDDEACRAHIEDSRAAIEGQLGMELTYLDHSFASQVSAFPTSKPPKELAQKMSGEHPAILLYTSGTTGMPKGCAFTMARLYSTLALRRGSMEDTDGPGGDIWYSCMPLYHGTSAIAMMVCLTTGVSIALGKKFSVRNFWRDIRDSHATTFVYVGEVARYLLAAPPSPDDRNHNVRCMYGNGLRPDIWEKFRERFGISAVAEFFNSTEGLFGLFNLNKGPFTAGSVGHHGLLMRAVMHNTFVPVAIDPTTGDVLRDPKTGFAIRAPYDKGGEIIVNVPNEQAFQGYWRNESATSKKFLRDVFKKGDLWYRSGDALRRQSDGRWYFLDRLGDTFRWKSENVATAEVAEILGQYPGIQEANVYGVLVPNHEGRAGCAALQLSPESRDAFDFRGLAAFARAKLPRYAVPVFLRIVETSAHIHNHKQNKVPLREEGVDPAKIGSKVPEGRDDKFYWLVPGADGYVEFGKREWETLVGGARFIGLTPVQPTRWLLASEATELPRLSSILVDCLQRTTGGEDVHHYERLVGSDRPPGFVFYGICLQHLPNKLSMLPWRSMLALPKGTPCHAPNYDAATCEALKAQWQLPELHYESSSSVMAPFFTNGTCDPFHPVSKPCTLGNYVVYAVDVSKPEHISKAMQFATKHNIRVVVRNTGHDYNGKSTGAGALGIWTHHLKDIEIKDWSDTHYKGKAIKLAAGVQGIEAYRAADAQGLEVVGGECPTVGLAGGYTQGGGHSALASRHGLAADQVLEWEVIDGKGNFIVANRDNEYADLYWALSGGGGGTYGVVWSMTSKAHAGTPASGLNLTFTNAGISQDTFYEAVALYHSTLPAIVDAGAMSVWYFTNTSLSISPLTGPNIPVAKLQELVKPFTDGLTKLGIKYTTYAAQFDSYLAEFETMQGPIEVGIAQYGGWLIPRSVVQTNNADLTAAYRAITSDGATFIGVGVNVSTAVTGDVYNAVLPAWRDTLIDTVITTPWNWTAPTADMIALQHKMTDEYIPRLEALAPKSGAYLNEADFRQPDFKTAFYGKNYQKLRAVKAKYDPNSMFYGTTAVGSDEWTVTSDGHLCKAKP</sequence>
<evidence type="ECO:0000313" key="22">
    <source>
        <dbReference type="EMBL" id="KAF4245625.1"/>
    </source>
</evidence>
<evidence type="ECO:0000256" key="1">
    <source>
        <dbReference type="ARBA" id="ARBA00004502"/>
    </source>
</evidence>
<keyword evidence="16" id="KW-0576">Peroxisome</keyword>
<comment type="similarity">
    <text evidence="4">Belongs to the oxygen-dependent FAD-linked oxidoreductase family.</text>
</comment>
<evidence type="ECO:0000256" key="16">
    <source>
        <dbReference type="ARBA" id="ARBA00023140"/>
    </source>
</evidence>
<dbReference type="GO" id="GO:0005324">
    <property type="term" value="F:long-chain fatty acid transmembrane transporter activity"/>
    <property type="evidence" value="ECO:0007669"/>
    <property type="project" value="TreeGrafter"/>
</dbReference>
<dbReference type="InterPro" id="IPR042099">
    <property type="entry name" value="ANL_N_sf"/>
</dbReference>
<evidence type="ECO:0000313" key="23">
    <source>
        <dbReference type="Proteomes" id="UP000653565"/>
    </source>
</evidence>
<dbReference type="SUPFAM" id="SSF56176">
    <property type="entry name" value="FAD-binding/transporter-associated domain-like"/>
    <property type="match status" value="1"/>
</dbReference>
<keyword evidence="15" id="KW-0472">Membrane</keyword>
<dbReference type="InterPro" id="IPR016169">
    <property type="entry name" value="FAD-bd_PCMH_sub2"/>
</dbReference>
<dbReference type="SUPFAM" id="SSF56801">
    <property type="entry name" value="Acetyl-CoA synthetase-like"/>
    <property type="match status" value="1"/>
</dbReference>
<evidence type="ECO:0000256" key="8">
    <source>
        <dbReference type="ARBA" id="ARBA00022598"/>
    </source>
</evidence>
<comment type="caution">
    <text evidence="22">The sequence shown here is derived from an EMBL/GenBank/DDBJ whole genome shotgun (WGS) entry which is preliminary data.</text>
</comment>
<dbReference type="AlphaFoldDB" id="A0A8H4MBN6"/>
<dbReference type="InterPro" id="IPR045851">
    <property type="entry name" value="AMP-bd_C_sf"/>
</dbReference>
<comment type="function">
    <text evidence="18">Acyl-CoA synthetase required for both the import of long chain fatty acids (LCFAs) (C14-C18) and the activation very long chain fatty acids (VLCFAs) (C20-C26) by esterification of the fatty acids into metabolically active CoA-thioesters for subsequent degradation or incorporation into phospholipids. The transport and fatty acyl-CoA synthetase activities are genetically separable and are thus independent activities. Esterifies VLCFAs in the peroxisome matrix. The VLCFAs are actively transported into peroxisomes by a PXA1-PXA2 heterodimeric transporter in the peroxisomal membrane.</text>
</comment>
<feature type="domain" description="FAD-binding PCMH-type" evidence="21">
    <location>
        <begin position="769"/>
        <end position="948"/>
    </location>
</feature>
<dbReference type="InterPro" id="IPR036318">
    <property type="entry name" value="FAD-bd_PCMH-like_sf"/>
</dbReference>
<dbReference type="GO" id="GO:0071949">
    <property type="term" value="F:FAD binding"/>
    <property type="evidence" value="ECO:0007669"/>
    <property type="project" value="InterPro"/>
</dbReference>
<comment type="catalytic activity">
    <reaction evidence="17">
        <text>a very long-chain fatty acid + ATP + CoA = a very long-chain fatty acyl-CoA + AMP + diphosphate</text>
        <dbReference type="Rhea" id="RHEA:54536"/>
        <dbReference type="ChEBI" id="CHEBI:30616"/>
        <dbReference type="ChEBI" id="CHEBI:33019"/>
        <dbReference type="ChEBI" id="CHEBI:57287"/>
        <dbReference type="ChEBI" id="CHEBI:58950"/>
        <dbReference type="ChEBI" id="CHEBI:138261"/>
        <dbReference type="ChEBI" id="CHEBI:456215"/>
    </reaction>
</comment>
<gene>
    <name evidence="22" type="ORF">CNMCM6805_003569</name>
</gene>
<keyword evidence="12" id="KW-0067">ATP-binding</keyword>
<reference evidence="22" key="2">
    <citation type="submission" date="2020-04" db="EMBL/GenBank/DDBJ databases">
        <authorList>
            <person name="Santos R.A.C."/>
            <person name="Steenwyk J.L."/>
            <person name="Rivero-Menendez O."/>
            <person name="Mead M.E."/>
            <person name="Silva L.P."/>
            <person name="Bastos R.W."/>
            <person name="Alastruey-Izquierdo A."/>
            <person name="Goldman G.H."/>
            <person name="Rokas A."/>
        </authorList>
    </citation>
    <scope>NUCLEOTIDE SEQUENCE</scope>
    <source>
        <strain evidence="22">CNM-CM6805</strain>
    </source>
</reference>
<evidence type="ECO:0000256" key="18">
    <source>
        <dbReference type="ARBA" id="ARBA00060276"/>
    </source>
</evidence>
<dbReference type="Gene3D" id="3.30.300.30">
    <property type="match status" value="1"/>
</dbReference>
<evidence type="ECO:0000256" key="15">
    <source>
        <dbReference type="ARBA" id="ARBA00023136"/>
    </source>
</evidence>
<dbReference type="GO" id="GO:0005524">
    <property type="term" value="F:ATP binding"/>
    <property type="evidence" value="ECO:0007669"/>
    <property type="project" value="UniProtKB-KW"/>
</dbReference>
<evidence type="ECO:0000256" key="12">
    <source>
        <dbReference type="ARBA" id="ARBA00022840"/>
    </source>
</evidence>
<evidence type="ECO:0000256" key="2">
    <source>
        <dbReference type="ARBA" id="ARBA00004585"/>
    </source>
</evidence>
<dbReference type="OrthoDB" id="196650at2759"/>
<dbReference type="Gene3D" id="3.40.50.12780">
    <property type="entry name" value="N-terminal domain of ligase-like"/>
    <property type="match status" value="1"/>
</dbReference>
<organism evidence="22 23">
    <name type="scientific">Aspergillus fumigatiaffinis</name>
    <dbReference type="NCBI Taxonomy" id="340414"/>
    <lineage>
        <taxon>Eukaryota</taxon>
        <taxon>Fungi</taxon>
        <taxon>Dikarya</taxon>
        <taxon>Ascomycota</taxon>
        <taxon>Pezizomycotina</taxon>
        <taxon>Eurotiomycetes</taxon>
        <taxon>Eurotiomycetidae</taxon>
        <taxon>Eurotiales</taxon>
        <taxon>Aspergillaceae</taxon>
        <taxon>Aspergillus</taxon>
        <taxon>Aspergillus subgen. Fumigati</taxon>
    </lineage>
</organism>
<evidence type="ECO:0000256" key="14">
    <source>
        <dbReference type="ARBA" id="ARBA00023055"/>
    </source>
</evidence>
<reference evidence="22" key="1">
    <citation type="journal article" date="2020" name="bioRxiv">
        <title>Genomic and phenotypic heterogeneity of clinical isolates of the human pathogens Aspergillus fumigatus, Aspergillus lentulus and Aspergillus fumigatiaffinis.</title>
        <authorList>
            <person name="dos Santos R.A.C."/>
            <person name="Steenwyk J.L."/>
            <person name="Rivero-Menendez O."/>
            <person name="Mead M.E."/>
            <person name="Silva L.P."/>
            <person name="Bastos R.W."/>
            <person name="Alastruey-Izquierdo A."/>
            <person name="Goldman G.H."/>
            <person name="Rokas A."/>
        </authorList>
    </citation>
    <scope>NUCLEOTIDE SEQUENCE</scope>
    <source>
        <strain evidence="22">CNM-CM6805</strain>
    </source>
</reference>
<evidence type="ECO:0000256" key="7">
    <source>
        <dbReference type="ARBA" id="ARBA00022475"/>
    </source>
</evidence>
<dbReference type="GO" id="GO:0016491">
    <property type="term" value="F:oxidoreductase activity"/>
    <property type="evidence" value="ECO:0007669"/>
    <property type="project" value="InterPro"/>
</dbReference>
<dbReference type="GO" id="GO:0005778">
    <property type="term" value="C:peroxisomal membrane"/>
    <property type="evidence" value="ECO:0007669"/>
    <property type="project" value="UniProtKB-SubCell"/>
</dbReference>
<dbReference type="FunFam" id="3.30.300.30:FF:000002">
    <property type="entry name" value="Long-chain fatty acid transport protein 1"/>
    <property type="match status" value="1"/>
</dbReference>
<keyword evidence="23" id="KW-1185">Reference proteome</keyword>
<evidence type="ECO:0000256" key="20">
    <source>
        <dbReference type="ARBA" id="ARBA00078285"/>
    </source>
</evidence>
<keyword evidence="10" id="KW-0812">Transmembrane</keyword>
<dbReference type="PROSITE" id="PS51387">
    <property type="entry name" value="FAD_PCMH"/>
    <property type="match status" value="1"/>
</dbReference>
<evidence type="ECO:0000256" key="5">
    <source>
        <dbReference type="ARBA" id="ARBA00006432"/>
    </source>
</evidence>
<dbReference type="GO" id="GO:0004467">
    <property type="term" value="F:long-chain fatty acid-CoA ligase activity"/>
    <property type="evidence" value="ECO:0007669"/>
    <property type="project" value="TreeGrafter"/>
</dbReference>
<proteinExistence type="inferred from homology"/>
<evidence type="ECO:0000256" key="6">
    <source>
        <dbReference type="ARBA" id="ARBA00022448"/>
    </source>
</evidence>
<keyword evidence="11" id="KW-0547">Nucleotide-binding</keyword>
<dbReference type="InterPro" id="IPR006094">
    <property type="entry name" value="Oxid_FAD_bind_N"/>
</dbReference>
<dbReference type="Pfam" id="PF08031">
    <property type="entry name" value="BBE"/>
    <property type="match status" value="1"/>
</dbReference>
<evidence type="ECO:0000256" key="10">
    <source>
        <dbReference type="ARBA" id="ARBA00022692"/>
    </source>
</evidence>
<name>A0A8H4MBN6_9EURO</name>
<evidence type="ECO:0000256" key="4">
    <source>
        <dbReference type="ARBA" id="ARBA00005466"/>
    </source>
</evidence>
<dbReference type="InterPro" id="IPR012951">
    <property type="entry name" value="BBE"/>
</dbReference>
<keyword evidence="7" id="KW-1003">Cell membrane</keyword>